<feature type="region of interest" description="Disordered" evidence="1">
    <location>
        <begin position="125"/>
        <end position="225"/>
    </location>
</feature>
<gene>
    <name evidence="2" type="primary">101897000</name>
</gene>
<dbReference type="VEuPathDB" id="VectorBase:MDOMA2_012879"/>
<proteinExistence type="predicted"/>
<dbReference type="AlphaFoldDB" id="A0A1I8MN47"/>
<feature type="compositionally biased region" description="Low complexity" evidence="1">
    <location>
        <begin position="204"/>
        <end position="213"/>
    </location>
</feature>
<feature type="compositionally biased region" description="Low complexity" evidence="1">
    <location>
        <begin position="133"/>
        <end position="153"/>
    </location>
</feature>
<sequence length="280" mass="30800">MDAKRRNPSTSSITHHPKSAEHQAVHVKRSKAKVVKNPSEVSLTPSQIAEQDKLVGRKNPLDALSKVNVRQQMTERRSGLQEVDEEYLKQNVFQKTQFQRNAGLNEANDSHQHFVTSVHAAGQPSITHNETYSPNVNSNQSQAQQQPQQMNQQRDNTISISGDNQGNLNKTSVPASHQHQQQMSSKPCTVPTQQVLANPHHQQHSTYHQQTPSAMSPSPFNASSMPEPEMCTTCPNCQTTIYLVPAQTTNPTQQTSYEAPSSAAAATNAQSEAQAARGPN</sequence>
<dbReference type="OrthoDB" id="7871734at2759"/>
<feature type="compositionally biased region" description="Polar residues" evidence="1">
    <location>
        <begin position="154"/>
        <end position="196"/>
    </location>
</feature>
<name>A0A1I8MN47_MUSDO</name>
<dbReference type="eggNOG" id="ENOG502TD5N">
    <property type="taxonomic scope" value="Eukaryota"/>
</dbReference>
<accession>A0A1I8MN47</accession>
<dbReference type="EnsemblMetazoa" id="MDOA006716-RA">
    <property type="protein sequence ID" value="MDOA006716-PA"/>
    <property type="gene ID" value="MDOA006716"/>
</dbReference>
<organism evidence="2">
    <name type="scientific">Musca domestica</name>
    <name type="common">House fly</name>
    <dbReference type="NCBI Taxonomy" id="7370"/>
    <lineage>
        <taxon>Eukaryota</taxon>
        <taxon>Metazoa</taxon>
        <taxon>Ecdysozoa</taxon>
        <taxon>Arthropoda</taxon>
        <taxon>Hexapoda</taxon>
        <taxon>Insecta</taxon>
        <taxon>Pterygota</taxon>
        <taxon>Neoptera</taxon>
        <taxon>Endopterygota</taxon>
        <taxon>Diptera</taxon>
        <taxon>Brachycera</taxon>
        <taxon>Muscomorpha</taxon>
        <taxon>Muscoidea</taxon>
        <taxon>Muscidae</taxon>
        <taxon>Musca</taxon>
    </lineage>
</organism>
<reference evidence="2" key="1">
    <citation type="submission" date="2020-05" db="UniProtKB">
        <authorList>
            <consortium name="EnsemblMetazoa"/>
        </authorList>
    </citation>
    <scope>IDENTIFICATION</scope>
    <source>
        <strain evidence="2">Aabys</strain>
    </source>
</reference>
<feature type="region of interest" description="Disordered" evidence="1">
    <location>
        <begin position="251"/>
        <end position="280"/>
    </location>
</feature>
<evidence type="ECO:0000313" key="2">
    <source>
        <dbReference type="EnsemblMetazoa" id="MDOA006716-PA"/>
    </source>
</evidence>
<feature type="compositionally biased region" description="Basic residues" evidence="1">
    <location>
        <begin position="25"/>
        <end position="34"/>
    </location>
</feature>
<feature type="compositionally biased region" description="Polar residues" evidence="1">
    <location>
        <begin position="214"/>
        <end position="224"/>
    </location>
</feature>
<dbReference type="RefSeq" id="XP_005185763.2">
    <property type="nucleotide sequence ID" value="XM_005185706.4"/>
</dbReference>
<dbReference type="KEGG" id="mde:101897000"/>
<dbReference type="VEuPathDB" id="VectorBase:MDOA006716"/>
<evidence type="ECO:0000256" key="1">
    <source>
        <dbReference type="SAM" id="MobiDB-lite"/>
    </source>
</evidence>
<protein>
    <submittedName>
        <fullName evidence="2">Uncharacterized protein</fullName>
    </submittedName>
</protein>
<feature type="compositionally biased region" description="Low complexity" evidence="1">
    <location>
        <begin position="255"/>
        <end position="280"/>
    </location>
</feature>
<feature type="region of interest" description="Disordered" evidence="1">
    <location>
        <begin position="1"/>
        <end position="39"/>
    </location>
</feature>